<dbReference type="EMBL" id="JAAPAO010000211">
    <property type="protein sequence ID" value="KAF4667451.1"/>
    <property type="molecule type" value="Genomic_DNA"/>
</dbReference>
<reference evidence="1 2" key="1">
    <citation type="submission" date="2020-04" db="EMBL/GenBank/DDBJ databases">
        <title>Perkinsus chesapeaki whole genome sequence.</title>
        <authorList>
            <person name="Bogema D.R."/>
        </authorList>
    </citation>
    <scope>NUCLEOTIDE SEQUENCE [LARGE SCALE GENOMIC DNA]</scope>
    <source>
        <strain evidence="1">ATCC PRA-425</strain>
    </source>
</reference>
<evidence type="ECO:0000313" key="2">
    <source>
        <dbReference type="Proteomes" id="UP000591131"/>
    </source>
</evidence>
<organism evidence="1 2">
    <name type="scientific">Perkinsus chesapeaki</name>
    <name type="common">Clam parasite</name>
    <name type="synonym">Perkinsus andrewsi</name>
    <dbReference type="NCBI Taxonomy" id="330153"/>
    <lineage>
        <taxon>Eukaryota</taxon>
        <taxon>Sar</taxon>
        <taxon>Alveolata</taxon>
        <taxon>Perkinsozoa</taxon>
        <taxon>Perkinsea</taxon>
        <taxon>Perkinsida</taxon>
        <taxon>Perkinsidae</taxon>
        <taxon>Perkinsus</taxon>
    </lineage>
</organism>
<sequence>MTATQGCIGGYQDEGWGDLIDVLMECITKEETAICATAASKALVAVLHEARCDPCFTKREFERLKSDAPRGDSPALDSAWRKRFSVCQLLGMLVPVSEGIEMVESMLGTAMEWLLDDGGDEGLVTSLLPRAACSLVLIEDYKILESSVRGPLANAAVVLAWLTGAVEGATGELCETILSGLLANSFPRLSGIILSSVVPAFIEKGVHEFEGAVEDWATAVGYGHMSHGQLEALTQFYDKFGGPGRIGCATECLRRSLMMEASIRALLAAGEVEAVVESPFPVDTVLVDRSTTMTEWQPEDLPSVVVTSVADRCMQKILTDRSLSKSDVEALLALLEKCPVSTLRDDGELQAKLQAVLEAVGEAPFNLEPPSGLCILSGLTNDGGDPSD</sequence>
<name>A0A7J6M8Q9_PERCH</name>
<comment type="caution">
    <text evidence="1">The sequence shown here is derived from an EMBL/GenBank/DDBJ whole genome shotgun (WGS) entry which is preliminary data.</text>
</comment>
<proteinExistence type="predicted"/>
<keyword evidence="1" id="KW-0647">Proteasome</keyword>
<protein>
    <submittedName>
        <fullName evidence="1">26S proteasome non-ATPase regulatory subunit 7</fullName>
    </submittedName>
</protein>
<dbReference type="AlphaFoldDB" id="A0A7J6M8Q9"/>
<gene>
    <name evidence="1" type="primary">PSMD7_1</name>
    <name evidence="1" type="ORF">FOL47_003583</name>
</gene>
<keyword evidence="2" id="KW-1185">Reference proteome</keyword>
<evidence type="ECO:0000313" key="1">
    <source>
        <dbReference type="EMBL" id="KAF4667451.1"/>
    </source>
</evidence>
<dbReference type="GO" id="GO:0000502">
    <property type="term" value="C:proteasome complex"/>
    <property type="evidence" value="ECO:0007669"/>
    <property type="project" value="UniProtKB-KW"/>
</dbReference>
<dbReference type="Proteomes" id="UP000591131">
    <property type="component" value="Unassembled WGS sequence"/>
</dbReference>
<accession>A0A7J6M8Q9</accession>